<dbReference type="Gene3D" id="3.90.550.10">
    <property type="entry name" value="Spore Coat Polysaccharide Biosynthesis Protein SpsA, Chain A"/>
    <property type="match status" value="1"/>
</dbReference>
<feature type="transmembrane region" description="Helical" evidence="9">
    <location>
        <begin position="17"/>
        <end position="40"/>
    </location>
</feature>
<dbReference type="SUPFAM" id="SSF53448">
    <property type="entry name" value="Nucleotide-diphospho-sugar transferases"/>
    <property type="match status" value="1"/>
</dbReference>
<dbReference type="Proteomes" id="UP000494115">
    <property type="component" value="Unassembled WGS sequence"/>
</dbReference>
<evidence type="ECO:0000256" key="6">
    <source>
        <dbReference type="ARBA" id="ARBA00022692"/>
    </source>
</evidence>
<evidence type="ECO:0008006" key="12">
    <source>
        <dbReference type="Google" id="ProtNLM"/>
    </source>
</evidence>
<evidence type="ECO:0000313" key="11">
    <source>
        <dbReference type="Proteomes" id="UP000494115"/>
    </source>
</evidence>
<evidence type="ECO:0000256" key="3">
    <source>
        <dbReference type="ARBA" id="ARBA00004991"/>
    </source>
</evidence>
<organism evidence="10 11">
    <name type="scientific">Pararobbsia alpina</name>
    <dbReference type="NCBI Taxonomy" id="621374"/>
    <lineage>
        <taxon>Bacteria</taxon>
        <taxon>Pseudomonadati</taxon>
        <taxon>Pseudomonadota</taxon>
        <taxon>Betaproteobacteria</taxon>
        <taxon>Burkholderiales</taxon>
        <taxon>Burkholderiaceae</taxon>
        <taxon>Pararobbsia</taxon>
    </lineage>
</organism>
<keyword evidence="11" id="KW-1185">Reference proteome</keyword>
<comment type="subcellular location">
    <subcellularLocation>
        <location evidence="1">Membrane</location>
        <topology evidence="1">Multi-pass membrane protein</topology>
    </subcellularLocation>
</comment>
<dbReference type="GO" id="GO:0016020">
    <property type="term" value="C:membrane"/>
    <property type="evidence" value="ECO:0007669"/>
    <property type="project" value="UniProtKB-SubCell"/>
</dbReference>
<gene>
    <name evidence="10" type="ORF">LMG28138_04810</name>
</gene>
<keyword evidence="5" id="KW-0808">Transferase</keyword>
<evidence type="ECO:0000256" key="5">
    <source>
        <dbReference type="ARBA" id="ARBA00022679"/>
    </source>
</evidence>
<keyword evidence="7 9" id="KW-1133">Transmembrane helix</keyword>
<sequence length="401" mass="43303">MITHSGEMIAAHRMAQALGVLCLACAGFGIGYNFCAAVLVRRFFSRAGAPAADFPPITLVKPLHGHELALLANLASFCEQDYPAPVQYLFGVHDHADPALDTIARLRELHPEADITVVVDAQLYGPNRKMSNILNMMPLASYDTLVFADSDVGVDSTYLRRIASELQAPGVGLVTCVYRGLPDPGFWPRMSAKATNYQFLPGVVIGLALGLARPCFGQTIAMRRATLEQIGGFNAFTHHLAEDHAIGEAVRGLGLKVAVPSFAITHACVENTALALVSHELRWARTIRSIDPIGHLGSALTYPFALAVLGCILCGGTAWAWAFVLGALVARLSLKVGVDRTLGQPTRDLWLMPVWDVLSFAIFLTSFVSKRVTWRGARFQVRGDGLMTVVPRPGMQESDAA</sequence>
<dbReference type="EMBL" id="CADIKM010000036">
    <property type="protein sequence ID" value="CAB3800193.1"/>
    <property type="molecule type" value="Genomic_DNA"/>
</dbReference>
<dbReference type="NCBIfam" id="TIGR03472">
    <property type="entry name" value="HpnI"/>
    <property type="match status" value="1"/>
</dbReference>
<dbReference type="InterPro" id="IPR017835">
    <property type="entry name" value="Hopen-assoc_HpnI"/>
</dbReference>
<feature type="transmembrane region" description="Helical" evidence="9">
    <location>
        <begin position="304"/>
        <end position="329"/>
    </location>
</feature>
<keyword evidence="6 9" id="KW-0812">Transmembrane</keyword>
<dbReference type="GO" id="GO:0006679">
    <property type="term" value="P:glucosylceramide biosynthetic process"/>
    <property type="evidence" value="ECO:0007669"/>
    <property type="project" value="TreeGrafter"/>
</dbReference>
<evidence type="ECO:0000256" key="4">
    <source>
        <dbReference type="ARBA" id="ARBA00022676"/>
    </source>
</evidence>
<evidence type="ECO:0000313" key="10">
    <source>
        <dbReference type="EMBL" id="CAB3800193.1"/>
    </source>
</evidence>
<dbReference type="GO" id="GO:0008120">
    <property type="term" value="F:ceramide glucosyltransferase activity"/>
    <property type="evidence" value="ECO:0007669"/>
    <property type="project" value="TreeGrafter"/>
</dbReference>
<reference evidence="10 11" key="1">
    <citation type="submission" date="2020-04" db="EMBL/GenBank/DDBJ databases">
        <authorList>
            <person name="De Canck E."/>
        </authorList>
    </citation>
    <scope>NUCLEOTIDE SEQUENCE [LARGE SCALE GENOMIC DNA]</scope>
    <source>
        <strain evidence="10 11">LMG 28138</strain>
    </source>
</reference>
<dbReference type="InterPro" id="IPR025993">
    <property type="entry name" value="Ceramide_glucosylTrfase"/>
</dbReference>
<comment type="pathway">
    <text evidence="2">Lipid metabolism; sphingolipid metabolism.</text>
</comment>
<protein>
    <recommendedName>
        <fullName evidence="12">Glucosyltransferase</fullName>
    </recommendedName>
</protein>
<name>A0A6S7BRK9_9BURK</name>
<dbReference type="Pfam" id="PF13506">
    <property type="entry name" value="Glyco_transf_21"/>
    <property type="match status" value="1"/>
</dbReference>
<dbReference type="InterPro" id="IPR029044">
    <property type="entry name" value="Nucleotide-diphossugar_trans"/>
</dbReference>
<evidence type="ECO:0000256" key="2">
    <source>
        <dbReference type="ARBA" id="ARBA00004760"/>
    </source>
</evidence>
<feature type="transmembrane region" description="Helical" evidence="9">
    <location>
        <begin position="349"/>
        <end position="368"/>
    </location>
</feature>
<dbReference type="PANTHER" id="PTHR12726">
    <property type="entry name" value="CERAMIDE GLUCOSYLTRANSFERASE"/>
    <property type="match status" value="1"/>
</dbReference>
<keyword evidence="8 9" id="KW-0472">Membrane</keyword>
<evidence type="ECO:0000256" key="9">
    <source>
        <dbReference type="SAM" id="Phobius"/>
    </source>
</evidence>
<evidence type="ECO:0000256" key="1">
    <source>
        <dbReference type="ARBA" id="ARBA00004141"/>
    </source>
</evidence>
<comment type="pathway">
    <text evidence="3">Sphingolipid metabolism.</text>
</comment>
<evidence type="ECO:0000256" key="7">
    <source>
        <dbReference type="ARBA" id="ARBA00022989"/>
    </source>
</evidence>
<dbReference type="CDD" id="cd02520">
    <property type="entry name" value="Glucosylceramide_synthase"/>
    <property type="match status" value="1"/>
</dbReference>
<evidence type="ECO:0000256" key="8">
    <source>
        <dbReference type="ARBA" id="ARBA00023136"/>
    </source>
</evidence>
<keyword evidence="4" id="KW-0328">Glycosyltransferase</keyword>
<proteinExistence type="predicted"/>
<dbReference type="PANTHER" id="PTHR12726:SF0">
    <property type="entry name" value="CERAMIDE GLUCOSYLTRANSFERASE"/>
    <property type="match status" value="1"/>
</dbReference>
<accession>A0A6S7BRK9</accession>
<dbReference type="AlphaFoldDB" id="A0A6S7BRK9"/>